<accession>K6YGC3</accession>
<sequence length="40" mass="4631">MFWLTSQRLINPSPVIDNQQLLVFVMIMTYVNSNKVFVGS</sequence>
<dbReference type="EMBL" id="BAEO01000005">
    <property type="protein sequence ID" value="GAC17212.1"/>
    <property type="molecule type" value="Genomic_DNA"/>
</dbReference>
<name>K6YGC3_9ALTE</name>
<reference evidence="1 2" key="1">
    <citation type="journal article" date="2017" name="Antonie Van Leeuwenhoek">
        <title>Rhizobium rhizosphaerae sp. nov., a novel species isolated from rice rhizosphere.</title>
        <authorList>
            <person name="Zhao J.J."/>
            <person name="Zhang J."/>
            <person name="Zhang R.J."/>
            <person name="Zhang C.W."/>
            <person name="Yin H.Q."/>
            <person name="Zhang X.X."/>
        </authorList>
    </citation>
    <scope>NUCLEOTIDE SEQUENCE [LARGE SCALE GENOMIC DNA]</scope>
    <source>
        <strain evidence="1 2">BSs20135</strain>
    </source>
</reference>
<gene>
    <name evidence="1" type="ORF">GARC_0230</name>
</gene>
<comment type="caution">
    <text evidence="1">The sequence shown here is derived from an EMBL/GenBank/DDBJ whole genome shotgun (WGS) entry which is preliminary data.</text>
</comment>
<evidence type="ECO:0000313" key="1">
    <source>
        <dbReference type="EMBL" id="GAC17212.1"/>
    </source>
</evidence>
<dbReference type="AlphaFoldDB" id="K6YGC3"/>
<keyword evidence="2" id="KW-1185">Reference proteome</keyword>
<evidence type="ECO:0000313" key="2">
    <source>
        <dbReference type="Proteomes" id="UP000006327"/>
    </source>
</evidence>
<organism evidence="1 2">
    <name type="scientific">Paraglaciecola arctica BSs20135</name>
    <dbReference type="NCBI Taxonomy" id="493475"/>
    <lineage>
        <taxon>Bacteria</taxon>
        <taxon>Pseudomonadati</taxon>
        <taxon>Pseudomonadota</taxon>
        <taxon>Gammaproteobacteria</taxon>
        <taxon>Alteromonadales</taxon>
        <taxon>Alteromonadaceae</taxon>
        <taxon>Paraglaciecola</taxon>
    </lineage>
</organism>
<proteinExistence type="predicted"/>
<dbReference type="Proteomes" id="UP000006327">
    <property type="component" value="Unassembled WGS sequence"/>
</dbReference>
<protein>
    <submittedName>
        <fullName evidence="1">Uncharacterized protein</fullName>
    </submittedName>
</protein>
<dbReference type="STRING" id="493475.GARC_0230"/>